<evidence type="ECO:0000313" key="3">
    <source>
        <dbReference type="Proteomes" id="UP000886595"/>
    </source>
</evidence>
<dbReference type="EMBL" id="JAAMPC010000014">
    <property type="protein sequence ID" value="KAG2262946.1"/>
    <property type="molecule type" value="Genomic_DNA"/>
</dbReference>
<sequence>MSLLSLAGASCRSLKHFMMPSLGGRSCLKIPKKQSQKMDHPATRRKKVPKSPSIQLRKKSMFPPFESAETRALAESLSRDIIRGNPNVKWESIKGLENAIISFIYQASERRGVEDTLNG</sequence>
<proteinExistence type="predicted"/>
<dbReference type="Proteomes" id="UP000886595">
    <property type="component" value="Unassembled WGS sequence"/>
</dbReference>
<evidence type="ECO:0000256" key="1">
    <source>
        <dbReference type="SAM" id="MobiDB-lite"/>
    </source>
</evidence>
<gene>
    <name evidence="2" type="ORF">Bca52824_070025</name>
</gene>
<dbReference type="OrthoDB" id="1507748at2759"/>
<comment type="caution">
    <text evidence="2">The sequence shown here is derived from an EMBL/GenBank/DDBJ whole genome shotgun (WGS) entry which is preliminary data.</text>
</comment>
<feature type="region of interest" description="Disordered" evidence="1">
    <location>
        <begin position="21"/>
        <end position="54"/>
    </location>
</feature>
<keyword evidence="3" id="KW-1185">Reference proteome</keyword>
<evidence type="ECO:0000313" key="2">
    <source>
        <dbReference type="EMBL" id="KAG2262946.1"/>
    </source>
</evidence>
<dbReference type="AlphaFoldDB" id="A0A8X7Q3E4"/>
<name>A0A8X7Q3E4_BRACI</name>
<organism evidence="2 3">
    <name type="scientific">Brassica carinata</name>
    <name type="common">Ethiopian mustard</name>
    <name type="synonym">Abyssinian cabbage</name>
    <dbReference type="NCBI Taxonomy" id="52824"/>
    <lineage>
        <taxon>Eukaryota</taxon>
        <taxon>Viridiplantae</taxon>
        <taxon>Streptophyta</taxon>
        <taxon>Embryophyta</taxon>
        <taxon>Tracheophyta</taxon>
        <taxon>Spermatophyta</taxon>
        <taxon>Magnoliopsida</taxon>
        <taxon>eudicotyledons</taxon>
        <taxon>Gunneridae</taxon>
        <taxon>Pentapetalae</taxon>
        <taxon>rosids</taxon>
        <taxon>malvids</taxon>
        <taxon>Brassicales</taxon>
        <taxon>Brassicaceae</taxon>
        <taxon>Brassiceae</taxon>
        <taxon>Brassica</taxon>
    </lineage>
</organism>
<accession>A0A8X7Q3E4</accession>
<reference evidence="2 3" key="1">
    <citation type="submission" date="2020-02" db="EMBL/GenBank/DDBJ databases">
        <authorList>
            <person name="Ma Q."/>
            <person name="Huang Y."/>
            <person name="Song X."/>
            <person name="Pei D."/>
        </authorList>
    </citation>
    <scope>NUCLEOTIDE SEQUENCE [LARGE SCALE GENOMIC DNA]</scope>
    <source>
        <strain evidence="2">Sxm20200214</strain>
        <tissue evidence="2">Leaf</tissue>
    </source>
</reference>
<protein>
    <submittedName>
        <fullName evidence="2">Uncharacterized protein</fullName>
    </submittedName>
</protein>